<dbReference type="RefSeq" id="WP_010111320.1">
    <property type="nucleotide sequence ID" value="NZ_JAPEQW010000049.1"/>
</dbReference>
<sequence>MKCFYIDADRCIREASKGHVVHLKDNLYLISTETASQQKLIPENICSTAPFWIIGYAEPEPIQNAEKINFLFFWNNFFAKFSDNAHEYKDFNLRDE</sequence>
<organism evidence="1 2">
    <name type="scientific">Acinetobacter entericus</name>
    <dbReference type="NCBI Taxonomy" id="2989714"/>
    <lineage>
        <taxon>Bacteria</taxon>
        <taxon>Pseudomonadati</taxon>
        <taxon>Pseudomonadota</taxon>
        <taxon>Gammaproteobacteria</taxon>
        <taxon>Moraxellales</taxon>
        <taxon>Moraxellaceae</taxon>
        <taxon>Acinetobacter</taxon>
    </lineage>
</organism>
<geneLocation type="plasmid" evidence="1">
    <name>unnamed1</name>
</geneLocation>
<name>A0ABT3NNH8_9GAMM</name>
<accession>A0ABT3NNH8</accession>
<proteinExistence type="predicted"/>
<gene>
    <name evidence="1" type="ORF">OKC24_18460</name>
</gene>
<evidence type="ECO:0000313" key="1">
    <source>
        <dbReference type="EMBL" id="MCW8041111.1"/>
    </source>
</evidence>
<protein>
    <submittedName>
        <fullName evidence="1">Uncharacterized protein</fullName>
    </submittedName>
</protein>
<dbReference type="Proteomes" id="UP001209682">
    <property type="component" value="Unassembled WGS sequence"/>
</dbReference>
<keyword evidence="2" id="KW-1185">Reference proteome</keyword>
<reference evidence="1 2" key="1">
    <citation type="submission" date="2022-11" db="EMBL/GenBank/DDBJ databases">
        <title>Acinetobacter entericus sp. nov., isolated from the gut of the plastic-eating larvae of the Coleoptera insect Zophobas atratus.</title>
        <authorList>
            <person name="Dong X."/>
            <person name="Yang Y."/>
        </authorList>
    </citation>
    <scope>NUCLEOTIDE SEQUENCE [LARGE SCALE GENOMIC DNA]</scope>
    <source>
        <strain evidence="1 2">BIT-DXN8</strain>
        <plasmid evidence="1">unnamed1</plasmid>
    </source>
</reference>
<dbReference type="EMBL" id="JAPEQW010000049">
    <property type="protein sequence ID" value="MCW8041111.1"/>
    <property type="molecule type" value="Genomic_DNA"/>
</dbReference>
<comment type="caution">
    <text evidence="1">The sequence shown here is derived from an EMBL/GenBank/DDBJ whole genome shotgun (WGS) entry which is preliminary data.</text>
</comment>
<evidence type="ECO:0000313" key="2">
    <source>
        <dbReference type="Proteomes" id="UP001209682"/>
    </source>
</evidence>
<keyword evidence="1" id="KW-0614">Plasmid</keyword>